<sequence length="93" mass="10191">MSLITDIQQKETCKEDLTVELLEKSPNCSLAASLVEPESFAAEQQLQPVLISCASKHSTGFGSHHCPDYGGTNALGKIEELLRFNPLFRKLSV</sequence>
<organism evidence="1 2">
    <name type="scientific">Batillaria attramentaria</name>
    <dbReference type="NCBI Taxonomy" id="370345"/>
    <lineage>
        <taxon>Eukaryota</taxon>
        <taxon>Metazoa</taxon>
        <taxon>Spiralia</taxon>
        <taxon>Lophotrochozoa</taxon>
        <taxon>Mollusca</taxon>
        <taxon>Gastropoda</taxon>
        <taxon>Caenogastropoda</taxon>
        <taxon>Sorbeoconcha</taxon>
        <taxon>Cerithioidea</taxon>
        <taxon>Batillariidae</taxon>
        <taxon>Batillaria</taxon>
    </lineage>
</organism>
<gene>
    <name evidence="1" type="ORF">BaRGS_00006392</name>
</gene>
<name>A0ABD0LSB6_9CAEN</name>
<dbReference type="EMBL" id="JACVVK020000026">
    <property type="protein sequence ID" value="KAK7502439.1"/>
    <property type="molecule type" value="Genomic_DNA"/>
</dbReference>
<reference evidence="1 2" key="1">
    <citation type="journal article" date="2023" name="Sci. Data">
        <title>Genome assembly of the Korean intertidal mud-creeper Batillaria attramentaria.</title>
        <authorList>
            <person name="Patra A.K."/>
            <person name="Ho P.T."/>
            <person name="Jun S."/>
            <person name="Lee S.J."/>
            <person name="Kim Y."/>
            <person name="Won Y.J."/>
        </authorList>
    </citation>
    <scope>NUCLEOTIDE SEQUENCE [LARGE SCALE GENOMIC DNA]</scope>
    <source>
        <strain evidence="1">Wonlab-2016</strain>
    </source>
</reference>
<comment type="caution">
    <text evidence="1">The sequence shown here is derived from an EMBL/GenBank/DDBJ whole genome shotgun (WGS) entry which is preliminary data.</text>
</comment>
<keyword evidence="2" id="KW-1185">Reference proteome</keyword>
<protein>
    <submittedName>
        <fullName evidence="1">Uncharacterized protein</fullName>
    </submittedName>
</protein>
<accession>A0ABD0LSB6</accession>
<dbReference type="Proteomes" id="UP001519460">
    <property type="component" value="Unassembled WGS sequence"/>
</dbReference>
<proteinExistence type="predicted"/>
<dbReference type="AlphaFoldDB" id="A0ABD0LSB6"/>
<evidence type="ECO:0000313" key="2">
    <source>
        <dbReference type="Proteomes" id="UP001519460"/>
    </source>
</evidence>
<evidence type="ECO:0000313" key="1">
    <source>
        <dbReference type="EMBL" id="KAK7502439.1"/>
    </source>
</evidence>